<evidence type="ECO:0000256" key="1">
    <source>
        <dbReference type="ARBA" id="ARBA00022729"/>
    </source>
</evidence>
<reference evidence="5 6" key="1">
    <citation type="submission" date="2012-02" db="EMBL/GenBank/DDBJ databases">
        <title>The Genome Sequence of Bacteroides nordii CL02T12C05.</title>
        <authorList>
            <consortium name="The Broad Institute Genome Sequencing Platform"/>
            <person name="Earl A."/>
            <person name="Ward D."/>
            <person name="Feldgarden M."/>
            <person name="Gevers D."/>
            <person name="Zitomersky N.L."/>
            <person name="Coyne M.J."/>
            <person name="Comstock L.E."/>
            <person name="Young S.K."/>
            <person name="Zeng Q."/>
            <person name="Gargeya S."/>
            <person name="Fitzgerald M."/>
            <person name="Haas B."/>
            <person name="Abouelleil A."/>
            <person name="Alvarado L."/>
            <person name="Arachchi H.M."/>
            <person name="Berlin A."/>
            <person name="Chapman S.B."/>
            <person name="Gearin G."/>
            <person name="Goldberg J."/>
            <person name="Griggs A."/>
            <person name="Gujja S."/>
            <person name="Hansen M."/>
            <person name="Heiman D."/>
            <person name="Howarth C."/>
            <person name="Larimer J."/>
            <person name="Lui A."/>
            <person name="MacDonald P.J.P."/>
            <person name="McCowen C."/>
            <person name="Montmayeur A."/>
            <person name="Murphy C."/>
            <person name="Neiman D."/>
            <person name="Pearson M."/>
            <person name="Priest M."/>
            <person name="Roberts A."/>
            <person name="Saif S."/>
            <person name="Shea T."/>
            <person name="Sisk P."/>
            <person name="Stolte C."/>
            <person name="Sykes S."/>
            <person name="Wortman J."/>
            <person name="Nusbaum C."/>
            <person name="Birren B."/>
        </authorList>
    </citation>
    <scope>NUCLEOTIDE SEQUENCE [LARGE SCALE GENOMIC DNA]</scope>
    <source>
        <strain evidence="5 6">CL02T12C05</strain>
    </source>
</reference>
<dbReference type="Pfam" id="PF01520">
    <property type="entry name" value="Amidase_3"/>
    <property type="match status" value="1"/>
</dbReference>
<dbReference type="GO" id="GO:0009253">
    <property type="term" value="P:peptidoglycan catabolic process"/>
    <property type="evidence" value="ECO:0007669"/>
    <property type="project" value="InterPro"/>
</dbReference>
<feature type="domain" description="SbsA Ig-like" evidence="4">
    <location>
        <begin position="368"/>
        <end position="468"/>
    </location>
</feature>
<dbReference type="Pfam" id="PF13205">
    <property type="entry name" value="Big_5"/>
    <property type="match status" value="1"/>
</dbReference>
<gene>
    <name evidence="5" type="ORF">HMPREF1068_00708</name>
</gene>
<evidence type="ECO:0000313" key="5">
    <source>
        <dbReference type="EMBL" id="EIY53538.1"/>
    </source>
</evidence>
<evidence type="ECO:0000313" key="6">
    <source>
        <dbReference type="Proteomes" id="UP000003089"/>
    </source>
</evidence>
<keyword evidence="1 2" id="KW-0732">Signal</keyword>
<feature type="chain" id="PRO_5003725716" description="MurNAc-LAA domain-containing protein" evidence="2">
    <location>
        <begin position="20"/>
        <end position="827"/>
    </location>
</feature>
<organism evidence="5 6">
    <name type="scientific">Bacteroides nordii CL02T12C05</name>
    <dbReference type="NCBI Taxonomy" id="997884"/>
    <lineage>
        <taxon>Bacteria</taxon>
        <taxon>Pseudomonadati</taxon>
        <taxon>Bacteroidota</taxon>
        <taxon>Bacteroidia</taxon>
        <taxon>Bacteroidales</taxon>
        <taxon>Bacteroidaceae</taxon>
        <taxon>Bacteroides</taxon>
    </lineage>
</organism>
<dbReference type="Gene3D" id="3.40.630.40">
    <property type="entry name" value="Zn-dependent exopeptidases"/>
    <property type="match status" value="1"/>
</dbReference>
<dbReference type="EMBL" id="AGXS01000011">
    <property type="protein sequence ID" value="EIY53538.1"/>
    <property type="molecule type" value="Genomic_DNA"/>
</dbReference>
<dbReference type="SUPFAM" id="SSF53187">
    <property type="entry name" value="Zn-dependent exopeptidases"/>
    <property type="match status" value="1"/>
</dbReference>
<proteinExistence type="predicted"/>
<dbReference type="GO" id="GO:0030246">
    <property type="term" value="F:carbohydrate binding"/>
    <property type="evidence" value="ECO:0007669"/>
    <property type="project" value="InterPro"/>
</dbReference>
<dbReference type="Gene3D" id="2.60.40.1120">
    <property type="entry name" value="Carboxypeptidase-like, regulatory domain"/>
    <property type="match status" value="1"/>
</dbReference>
<evidence type="ECO:0008006" key="7">
    <source>
        <dbReference type="Google" id="ProtNLM"/>
    </source>
</evidence>
<dbReference type="HOGENOM" id="CLU_319763_0_0_10"/>
<dbReference type="Pfam" id="PF13620">
    <property type="entry name" value="CarboxypepD_reg"/>
    <property type="match status" value="1"/>
</dbReference>
<dbReference type="InterPro" id="IPR032812">
    <property type="entry name" value="SbsA_Ig"/>
</dbReference>
<sequence length="827" mass="91565">MKYIYVICCLFLITIKVSAQDLSGVTILVNPGHGGFDSDDRNITIAPFASGDPKGFWESQSNFDKGIQLRDLLERAGAKVVMSRLSNKPTTYQLDENGQIVKDKDGDPIITYTDDTPLTQIVRMANEANADYMLSIHSNAGVTNYILQLYAGVDLDDTYTYPTPTPCSDESREISTIIAKNLYTNQVNTWASGTTVRGDKTFGRTAMKWSDGYGVLRGLKVPGCISEGSMHDYIPETYRLMNMEYKWLEAWHFYKSFCEYFKAGEITSGNIAGTVHDSRNLNPGNYLKIKNSKDELLPLHKAKITVNPGGLVYTTDELYNGVFVFKELTPGIYTVTAEAEGYTSHTETLEVKKNETTYFNFMLNMIRNTPPEVINYSPVAELTEPVKCATPIVFEFNWDVDVESAKKAFSILPETEGTISFEDSQHRMIFTPDQPYQVSTVYTVKLDKSLQHPAGLSMLNDFSFQFMTDNRNLLKFLACYPTPGVEYVNYGKNAPFEFRFDNRLNSAMVRDAVKIYNSKGEELSKVPRSIKVNSVSAPYGSLAFTLSEGLTENETYRVVVDRNMIDVDGIDIVEPMDYTFKAVDVKVTDRTVGLDMETAGTFTYFADGSTGITSASTSRNTSKVLFGSSSGAFTYNFAVDTADGIACYQTTSGFQVDATKAIGMHVLGDLTGNEVWLQLSSSDGDVQEIKLADLTFCDWAFVEVSLGTLPAKKTYELTGLKIKQKAQPLTKTGTIYVDNVLVYDNTLTSIEAEIVSGFSFRYIAGTNEIVASSDKVVSMELYSLSGELLSKVASSRMDVGGLTKGIYVIKANLESGSSVSQKIVLRD</sequence>
<protein>
    <recommendedName>
        <fullName evidence="7">MurNAc-LAA domain-containing protein</fullName>
    </recommendedName>
</protein>
<name>I9SDA8_9BACE</name>
<dbReference type="InterPro" id="IPR002508">
    <property type="entry name" value="MurNAc-LAA_cat"/>
</dbReference>
<dbReference type="SUPFAM" id="SSF49452">
    <property type="entry name" value="Starch-binding domain-like"/>
    <property type="match status" value="1"/>
</dbReference>
<dbReference type="eggNOG" id="COG0860">
    <property type="taxonomic scope" value="Bacteria"/>
</dbReference>
<dbReference type="PATRIC" id="fig|997884.3.peg.717"/>
<feature type="domain" description="MurNAc-LAA" evidence="3">
    <location>
        <begin position="27"/>
        <end position="228"/>
    </location>
</feature>
<keyword evidence="6" id="KW-1185">Reference proteome</keyword>
<dbReference type="GO" id="GO:0008745">
    <property type="term" value="F:N-acetylmuramoyl-L-alanine amidase activity"/>
    <property type="evidence" value="ECO:0007669"/>
    <property type="project" value="InterPro"/>
</dbReference>
<dbReference type="RefSeq" id="WP_007483636.1">
    <property type="nucleotide sequence ID" value="NZ_JH724314.1"/>
</dbReference>
<accession>I9SDA8</accession>
<dbReference type="AlphaFoldDB" id="I9SDA8"/>
<feature type="signal peptide" evidence="2">
    <location>
        <begin position="1"/>
        <end position="19"/>
    </location>
</feature>
<evidence type="ECO:0000256" key="2">
    <source>
        <dbReference type="SAM" id="SignalP"/>
    </source>
</evidence>
<evidence type="ECO:0000259" key="4">
    <source>
        <dbReference type="Pfam" id="PF13205"/>
    </source>
</evidence>
<dbReference type="CDD" id="cd02696">
    <property type="entry name" value="MurNAc-LAA"/>
    <property type="match status" value="1"/>
</dbReference>
<dbReference type="InterPro" id="IPR013784">
    <property type="entry name" value="Carb-bd-like_fold"/>
</dbReference>
<comment type="caution">
    <text evidence="5">The sequence shown here is derived from an EMBL/GenBank/DDBJ whole genome shotgun (WGS) entry which is preliminary data.</text>
</comment>
<dbReference type="STRING" id="997884.HMPREF1068_00708"/>
<evidence type="ECO:0000259" key="3">
    <source>
        <dbReference type="Pfam" id="PF01520"/>
    </source>
</evidence>
<dbReference type="Gene3D" id="2.60.40.3710">
    <property type="match status" value="1"/>
</dbReference>
<dbReference type="Proteomes" id="UP000003089">
    <property type="component" value="Unassembled WGS sequence"/>
</dbReference>